<dbReference type="PRINTS" id="PR00218">
    <property type="entry name" value="PERIPHERNRDS"/>
</dbReference>
<feature type="region of interest" description="Disordered" evidence="5">
    <location>
        <begin position="877"/>
        <end position="966"/>
    </location>
</feature>
<feature type="compositionally biased region" description="Basic and acidic residues" evidence="5">
    <location>
        <begin position="231"/>
        <end position="240"/>
    </location>
</feature>
<keyword evidence="3 6" id="KW-1133">Transmembrane helix</keyword>
<feature type="compositionally biased region" description="Basic and acidic residues" evidence="5">
    <location>
        <begin position="734"/>
        <end position="750"/>
    </location>
</feature>
<dbReference type="Gene3D" id="1.10.1450.10">
    <property type="entry name" value="Tetraspanin"/>
    <property type="match status" value="1"/>
</dbReference>
<feature type="transmembrane region" description="Helical" evidence="6">
    <location>
        <begin position="104"/>
        <end position="126"/>
    </location>
</feature>
<sequence>MDTVQTDYRCCGDRSYTDWFVRAWLDPGHLSVVVPGEKKKFLQEDGRYHSDDTPYSCCDPRAPRPCVHHHVHSSKLHKSYQPLEETTLYVQGCRQALARVYGNVLLTVALIALLIATVKTSVLLLVRLVQTSLTHARTDGEWAAASDAYIYYVTPQDDDDTADSDAGGDNSASAGEGTATDGEVTTSAEQEEEGESGESEESGSSHVGDSSSNKIMPGTSSSLRVSKRQGRHTDTERGTVEEADTDTGSDDSSSSRSKGRSGRKKSIARRKSRGYLLSESVLSTRHDSNHNHNVSAKNNNAYPRLLYPPDSSPNLGSKNSPIYKSGGGGFLRGAVSVLRTATDALNVRGFKRQRYKGSLGASYKYRPLQAGGESDGDDAHDVCFVPDVRSDEERVNKESNLQGLNGRQTTLRQVNAGTTTFSSRNIDFADEAASQRYKTHSAEIRNLDSTPKNISKDNTCRISLDQGHNFVNDLIEIQENTPSFCSRQERPKIARTNLTVSADSPHWRGYTWTQESPATSCPVPVLPETPGEEHTYSPVYLTKDEKSLLHSFNKRKQHSAEKSSDISKISRMGPPTFLSLTSQCTGSYGQTLSPFSSPKCPTGFRRPPQNERNSSLRQAPTGTANESDVSSEYSEPELEGHCFSTLNKPSTFNSDFSGPVQYKEHSRYQHRKEANTTTDSSEAVSLEVIHKKPPWSVNRRLESQSLYRQDSALWKQEPTINTNANNVRSLTELRKGSHRHTLDSEVKENNDSLTPHRQTQRTKPHLPRALTYPETASNIPEMRAIERDNSLSLQTSPYKNVTVDGKQGRSSQHCDLESKEHETFQRSGVDNKRRGGNEVVSDISPLRDPLNVTTFLVASEAMRSRSVPLTQQCLGRQSDTAKSVFGGPACRNSPHVLRRSPATYSRSLDSNPGEERSPKSRLLSRRGEDSGSGRDTSSYIPSCYRREQRASQGSSPKHPRASPLLEPTCSETKSYFAYL</sequence>
<organism evidence="7 8">
    <name type="scientific">Aplysia californica</name>
    <name type="common">California sea hare</name>
    <dbReference type="NCBI Taxonomy" id="6500"/>
    <lineage>
        <taxon>Eukaryota</taxon>
        <taxon>Metazoa</taxon>
        <taxon>Spiralia</taxon>
        <taxon>Lophotrochozoa</taxon>
        <taxon>Mollusca</taxon>
        <taxon>Gastropoda</taxon>
        <taxon>Heterobranchia</taxon>
        <taxon>Euthyneura</taxon>
        <taxon>Tectipleura</taxon>
        <taxon>Aplysiida</taxon>
        <taxon>Aplysioidea</taxon>
        <taxon>Aplysiidae</taxon>
        <taxon>Aplysia</taxon>
    </lineage>
</organism>
<feature type="region of interest" description="Disordered" evidence="5">
    <location>
        <begin position="593"/>
        <end position="685"/>
    </location>
</feature>
<feature type="compositionally biased region" description="Basic residues" evidence="5">
    <location>
        <begin position="257"/>
        <end position="272"/>
    </location>
</feature>
<feature type="compositionally biased region" description="Polar residues" evidence="5">
    <location>
        <begin position="610"/>
        <end position="633"/>
    </location>
</feature>
<feature type="region of interest" description="Disordered" evidence="5">
    <location>
        <begin position="553"/>
        <end position="574"/>
    </location>
</feature>
<name>A0ABM0K069_APLCA</name>
<dbReference type="SUPFAM" id="SSF48652">
    <property type="entry name" value="Tetraspanin"/>
    <property type="match status" value="1"/>
</dbReference>
<comment type="subcellular location">
    <subcellularLocation>
        <location evidence="1">Membrane</location>
        <topology evidence="1">Multi-pass membrane protein</topology>
    </subcellularLocation>
</comment>
<feature type="region of interest" description="Disordered" evidence="5">
    <location>
        <begin position="159"/>
        <end position="272"/>
    </location>
</feature>
<keyword evidence="4 6" id="KW-0472">Membrane</keyword>
<evidence type="ECO:0000256" key="5">
    <source>
        <dbReference type="SAM" id="MobiDB-lite"/>
    </source>
</evidence>
<feature type="compositionally biased region" description="Low complexity" evidence="5">
    <location>
        <begin position="164"/>
        <end position="175"/>
    </location>
</feature>
<feature type="region of interest" description="Disordered" evidence="5">
    <location>
        <begin position="283"/>
        <end position="302"/>
    </location>
</feature>
<dbReference type="InterPro" id="IPR008952">
    <property type="entry name" value="Tetraspanin_EC2_sf"/>
</dbReference>
<dbReference type="InterPro" id="IPR000830">
    <property type="entry name" value="Peripherin/rom-1"/>
</dbReference>
<keyword evidence="7" id="KW-1185">Reference proteome</keyword>
<dbReference type="Pfam" id="PF00335">
    <property type="entry name" value="Tetraspanin"/>
    <property type="match status" value="1"/>
</dbReference>
<keyword evidence="2 6" id="KW-0812">Transmembrane</keyword>
<accession>A0ABM0K069</accession>
<evidence type="ECO:0000256" key="4">
    <source>
        <dbReference type="ARBA" id="ARBA00023136"/>
    </source>
</evidence>
<feature type="region of interest" description="Disordered" evidence="5">
    <location>
        <begin position="803"/>
        <end position="842"/>
    </location>
</feature>
<reference evidence="8" key="1">
    <citation type="submission" date="2025-08" db="UniProtKB">
        <authorList>
            <consortium name="RefSeq"/>
        </authorList>
    </citation>
    <scope>IDENTIFICATION</scope>
</reference>
<evidence type="ECO:0000256" key="1">
    <source>
        <dbReference type="ARBA" id="ARBA00004141"/>
    </source>
</evidence>
<gene>
    <name evidence="8" type="primary">LOC101854518</name>
</gene>
<evidence type="ECO:0000256" key="3">
    <source>
        <dbReference type="ARBA" id="ARBA00022989"/>
    </source>
</evidence>
<protein>
    <submittedName>
        <fullName evidence="8">Uncharacterized protein LOC101854518</fullName>
    </submittedName>
</protein>
<dbReference type="Proteomes" id="UP000694888">
    <property type="component" value="Unplaced"/>
</dbReference>
<dbReference type="GeneID" id="101854518"/>
<feature type="compositionally biased region" description="Polar residues" evidence="5">
    <location>
        <begin position="644"/>
        <end position="656"/>
    </location>
</feature>
<feature type="region of interest" description="Disordered" evidence="5">
    <location>
        <begin position="734"/>
        <end position="765"/>
    </location>
</feature>
<feature type="compositionally biased region" description="Low complexity" evidence="5">
    <location>
        <begin position="291"/>
        <end position="301"/>
    </location>
</feature>
<proteinExistence type="predicted"/>
<feature type="compositionally biased region" description="Basic and acidic residues" evidence="5">
    <location>
        <begin position="812"/>
        <end position="836"/>
    </location>
</feature>
<evidence type="ECO:0000256" key="6">
    <source>
        <dbReference type="SAM" id="Phobius"/>
    </source>
</evidence>
<feature type="compositionally biased region" description="Basic and acidic residues" evidence="5">
    <location>
        <begin position="662"/>
        <end position="674"/>
    </location>
</feature>
<feature type="compositionally biased region" description="Low complexity" evidence="5">
    <location>
        <begin position="202"/>
        <end position="212"/>
    </location>
</feature>
<dbReference type="RefSeq" id="XP_005105668.2">
    <property type="nucleotide sequence ID" value="XM_005105611.2"/>
</dbReference>
<evidence type="ECO:0000313" key="7">
    <source>
        <dbReference type="Proteomes" id="UP000694888"/>
    </source>
</evidence>
<dbReference type="InterPro" id="IPR018499">
    <property type="entry name" value="Tetraspanin/Peripherin"/>
</dbReference>
<feature type="compositionally biased region" description="Acidic residues" evidence="5">
    <location>
        <begin position="189"/>
        <end position="201"/>
    </location>
</feature>
<evidence type="ECO:0000256" key="2">
    <source>
        <dbReference type="ARBA" id="ARBA00022692"/>
    </source>
</evidence>
<evidence type="ECO:0000313" key="8">
    <source>
        <dbReference type="RefSeq" id="XP_005105668.2"/>
    </source>
</evidence>